<protein>
    <submittedName>
        <fullName evidence="2">DegV family protein with EDD domain</fullName>
    </submittedName>
</protein>
<dbReference type="PANTHER" id="PTHR33434:SF2">
    <property type="entry name" value="FATTY ACID-BINDING PROTEIN TM_1468"/>
    <property type="match status" value="1"/>
</dbReference>
<dbReference type="RefSeq" id="WP_306988220.1">
    <property type="nucleotide sequence ID" value="NZ_JAUSUT010000001.1"/>
</dbReference>
<dbReference type="Pfam" id="PF02645">
    <property type="entry name" value="DegV"/>
    <property type="match status" value="1"/>
</dbReference>
<dbReference type="EMBL" id="JAUSUT010000001">
    <property type="protein sequence ID" value="MDQ0376390.1"/>
    <property type="molecule type" value="Genomic_DNA"/>
</dbReference>
<accession>A0ABU0EMZ5</accession>
<keyword evidence="1" id="KW-0446">Lipid-binding</keyword>
<dbReference type="Gene3D" id="3.30.1180.10">
    <property type="match status" value="1"/>
</dbReference>
<dbReference type="SUPFAM" id="SSF82549">
    <property type="entry name" value="DAK1/DegV-like"/>
    <property type="match status" value="1"/>
</dbReference>
<reference evidence="2 3" key="1">
    <citation type="submission" date="2023-07" db="EMBL/GenBank/DDBJ databases">
        <title>Sequencing the genomes of 1000 actinobacteria strains.</title>
        <authorList>
            <person name="Klenk H.-P."/>
        </authorList>
    </citation>
    <scope>NUCLEOTIDE SEQUENCE [LARGE SCALE GENOMIC DNA]</scope>
    <source>
        <strain evidence="2 3">DSM 45805</strain>
    </source>
</reference>
<evidence type="ECO:0000313" key="2">
    <source>
        <dbReference type="EMBL" id="MDQ0376390.1"/>
    </source>
</evidence>
<organism evidence="2 3">
    <name type="scientific">Amycolatopsis thermophila</name>
    <dbReference type="NCBI Taxonomy" id="206084"/>
    <lineage>
        <taxon>Bacteria</taxon>
        <taxon>Bacillati</taxon>
        <taxon>Actinomycetota</taxon>
        <taxon>Actinomycetes</taxon>
        <taxon>Pseudonocardiales</taxon>
        <taxon>Pseudonocardiaceae</taxon>
        <taxon>Amycolatopsis</taxon>
    </lineage>
</organism>
<keyword evidence="3" id="KW-1185">Reference proteome</keyword>
<comment type="caution">
    <text evidence="2">The sequence shown here is derived from an EMBL/GenBank/DDBJ whole genome shotgun (WGS) entry which is preliminary data.</text>
</comment>
<dbReference type="InterPro" id="IPR043168">
    <property type="entry name" value="DegV_C"/>
</dbReference>
<dbReference type="PROSITE" id="PS51482">
    <property type="entry name" value="DEGV"/>
    <property type="match status" value="1"/>
</dbReference>
<dbReference type="PANTHER" id="PTHR33434">
    <property type="entry name" value="DEGV DOMAIN-CONTAINING PROTEIN DR_1986-RELATED"/>
    <property type="match status" value="1"/>
</dbReference>
<sequence length="290" mass="29874">MPVAVITDSTAHLPEGFADRYALRVVPLHVLIDGVAALDGVDVGPAALAEALSQRRIVTTSRPTPGAFATAYREALDAGADSVVSVHLSSEISGTWESAVLAAQEVGPERVRVVDSRGTAMGLGFAALHAARAASAGASPEEVEAAATAAVRCSETLFVVETLEYLRRGGRIGAAAALLGTALAMKPVLHLDDGRIKPLEKVRTMNRAIARLVELAEEAGHGEPVEVAVHHLASPQRAVELANRIEERLNVTEGCVVSELGAVIGAHTGPGVVGVVVQRDPGGPGAVSRA</sequence>
<dbReference type="Gene3D" id="3.40.50.10170">
    <property type="match status" value="1"/>
</dbReference>
<dbReference type="NCBIfam" id="TIGR00762">
    <property type="entry name" value="DegV"/>
    <property type="match status" value="1"/>
</dbReference>
<evidence type="ECO:0000313" key="3">
    <source>
        <dbReference type="Proteomes" id="UP001229651"/>
    </source>
</evidence>
<proteinExistence type="predicted"/>
<gene>
    <name evidence="2" type="ORF">FB470_000384</name>
</gene>
<dbReference type="InterPro" id="IPR003797">
    <property type="entry name" value="DegV"/>
</dbReference>
<name>A0ABU0EMZ5_9PSEU</name>
<dbReference type="InterPro" id="IPR050270">
    <property type="entry name" value="DegV_domain_contain"/>
</dbReference>
<dbReference type="Proteomes" id="UP001229651">
    <property type="component" value="Unassembled WGS sequence"/>
</dbReference>
<evidence type="ECO:0000256" key="1">
    <source>
        <dbReference type="ARBA" id="ARBA00023121"/>
    </source>
</evidence>